<accession>A0ABR7XHT2</accession>
<evidence type="ECO:0000256" key="1">
    <source>
        <dbReference type="ARBA" id="ARBA00022737"/>
    </source>
</evidence>
<dbReference type="InterPro" id="IPR044023">
    <property type="entry name" value="Ig_7"/>
</dbReference>
<dbReference type="SUPFAM" id="SSF49299">
    <property type="entry name" value="PKD domain"/>
    <property type="match status" value="1"/>
</dbReference>
<organism evidence="4 5">
    <name type="scientific">Pontibacter aquaedesilientis</name>
    <dbReference type="NCBI Taxonomy" id="2766980"/>
    <lineage>
        <taxon>Bacteria</taxon>
        <taxon>Pseudomonadati</taxon>
        <taxon>Bacteroidota</taxon>
        <taxon>Cytophagia</taxon>
        <taxon>Cytophagales</taxon>
        <taxon>Hymenobacteraceae</taxon>
        <taxon>Pontibacter</taxon>
    </lineage>
</organism>
<feature type="domain" description="Ig-like" evidence="3">
    <location>
        <begin position="1820"/>
        <end position="1903"/>
    </location>
</feature>
<dbReference type="InterPro" id="IPR036179">
    <property type="entry name" value="Ig-like_dom_sf"/>
</dbReference>
<dbReference type="PANTHER" id="PTHR44170:SF6">
    <property type="entry name" value="CONTACTIN"/>
    <property type="match status" value="1"/>
</dbReference>
<evidence type="ECO:0000256" key="2">
    <source>
        <dbReference type="ARBA" id="ARBA00023157"/>
    </source>
</evidence>
<protein>
    <submittedName>
        <fullName evidence="4">Immunoglobulin domain-containing protein</fullName>
    </submittedName>
</protein>
<dbReference type="Pfam" id="PF19081">
    <property type="entry name" value="Ig_7"/>
    <property type="match status" value="1"/>
</dbReference>
<gene>
    <name evidence="4" type="ORF">H9Q13_11760</name>
</gene>
<feature type="domain" description="Ig-like" evidence="3">
    <location>
        <begin position="1467"/>
        <end position="1561"/>
    </location>
</feature>
<keyword evidence="5" id="KW-1185">Reference proteome</keyword>
<evidence type="ECO:0000313" key="4">
    <source>
        <dbReference type="EMBL" id="MBD1397842.1"/>
    </source>
</evidence>
<name>A0ABR7XHT2_9BACT</name>
<dbReference type="SMART" id="SM00409">
    <property type="entry name" value="IG"/>
    <property type="match status" value="6"/>
</dbReference>
<feature type="domain" description="Ig-like" evidence="3">
    <location>
        <begin position="1650"/>
        <end position="1730"/>
    </location>
</feature>
<dbReference type="InterPro" id="IPR007110">
    <property type="entry name" value="Ig-like_dom"/>
</dbReference>
<proteinExistence type="predicted"/>
<dbReference type="NCBIfam" id="TIGR04183">
    <property type="entry name" value="Por_Secre_tail"/>
    <property type="match status" value="1"/>
</dbReference>
<feature type="domain" description="Ig-like" evidence="3">
    <location>
        <begin position="1906"/>
        <end position="1987"/>
    </location>
</feature>
<dbReference type="PANTHER" id="PTHR44170">
    <property type="entry name" value="PROTEIN SIDEKICK"/>
    <property type="match status" value="1"/>
</dbReference>
<sequence length="2369" mass="244905">MTHGAARQIVFTQQPTNTDIYTSIAPAVRFQDQFGNIVTTGSGSTASVSIAIGNNPVGSNGTLSGTTTVNAVSGVATFSGLSINAAGTGYTLVASSSGFTSVASNAFNINSVTPTLNAITACITEGSGAQTLVLSGSNFDRNAVARVDGTSRTTVFNNANQLTVSLTAADVQTAGTRTITVLNPGPPDSKVSDGQTLTIRPNFANATISGNSTACSGQTLTYTVPTGFTSYLWQIGEGATIASSSANSASIAFNATAPVAPVRITVTATNACGVRTSTSRDITVNQTPNAEITYTGATTFCEGSELVLSATTGTGYTYQWFNGSTEVGTSSTYTANATGSYRVTVTSAEGCSKQSEAVNITVTPTLGQGAISGTLNYCQNATASLVGGTVTGGGSASISYLWEQSPSGTGNWTAAAGTNNLANYSPSTASGGTTYYRRTIAGGGCTNTSDPVAVEVTPTIVNTISGGGSVCSGATISKLTGTFSGGQAGDVTYLWEQSPTGSASSWTAAEGTNNEADYTPTPKTVTTNTTTLYRRTVTSGYCTSVSGTVSVTVTAPPVAEIEQGTQTYFCPGDVITLSAKTGSNYSYTWYRVGNTNPVGLARLFDVDQTGNYYVEVTDGNGCISTSSTINVGSTVVDNNIISGTQTICYGATPEELDGSPATSDIPGEAVLYQWQFKTGSAAFANVATGGTGENYTPGNLTETTVYRRLASVGQCVSTSDEVTVTVRPELVLSSNRTPAAICSGTNFDYTATSATSGTTFSWVRQSAAGITTTAPSSGSTASVSHALTNTTAAPVNVTYTYTLTANGCTNTQDVVVRVNPTPVLNSTLTPAICSGVTFSYTATSATATTTFSWARQTLPTGVTATGAASGTAAGTGNQVLTNSGTAPANVTYRYTLTANGCTNTQDVVVTVNPTPVLSSTLTPAAICSGDTFSYTASSATLNTTFSWARQTLPTGVTATGAASGTAAGTGNQVLTNSGTAPANVTYRYTLTANGCTNIQDVVVRVNPTPKLSSTLTPAAICSGNIFSYTATSATANTTFSWVRQANAAINGGATSSGSTPTINETLTSTSSSFTNVTYSITMTANGCPPNTQEVVVRVNPTPVASFTGVTEGQTIYSASGNITLTPTGTTGGSFSIASPAGTSGMSSGGVLNPCTALGTADEKTITIRYTVTSGSGGNACTSTADKSVTLKKTTYTAVNFATPFPICKGQNTEYRAIVYRDVIVVPVTDTRHPSYNEWFTEPNALRRDEAFRYWQPFVGVLPLDANGKLQPAPASLIMNPDDVDKSSSNLFDYQWYKNGTALGNDRVTTRQAGLSATDEFWVLATPKNPLYCTGSSAALRSNSLWISTPANYSFTLTATNPICAGQGTKLTATPNVNFNFSNVNLELYFYIKKANSPAEEPPVVLNPGQPVTQPVPGSSPAVYEYNVAPGMIENGDVISIHFQTDVVKCLTSGDQGSFVTMVVNQPPVIATQPSDRAFCANSTATLTVGATGTGLTYQWYKRPGSSTTGNGTAVANNGRISGATTATLTFDNAQAGDAGNYYVIVSGVCPSPVTSVNAQLTINPVTVMTVQPVGGAICPGASHTFNATATGTNVTYQWLKNGVAINGATGSSYTISNAVAGDAGDYTVRATGNCGILTSSVATLIINTLPAITTQPTAAQACVGGTASFSVAASGTGVTYQWQKNGGNITGATSNTLTLTSVQTSDAGNYRVIVSGTCSPSQTSNAVALTVNTPPAITAAPQPVTVCEGQSASFSVGATGTGLSYVWRKNGDPITGATSSSYTISNVNRADAGNYTVTVSGTCGTPVTTLGALLTVDTAPEIQTQPVADVVCAGETATFSVDAVGTGLTYQWQKNGANISGANSRILTLNNVQPADAGNYRVVVKGTCSPLGETSAVAALTVNTAPQITADPESVTVCEGRENVSFSVVATGAGITYQWYRNGAAISGARASTYTVPVANNQTAGNYTVLVAGTCFPPITSEVALLTVNPMPVVTVNSPAACESMSATVTATTNNGSGNYTYSWVVPNGVANPGNVASFETTVAGQYTVRVTDSQACESVTQTSTVTINPVIQATGDILIYDENGVQVMDPRNMKSGEKYTFKVQSNILDNNDANVSAIEWYMGDGSESGWVLKQTGGTEYKMTEPMGTLKVSIRCDIPKNPGTCYSLLADRAFSLSTEAIVPLPVELIYFKAMKRGNDVAMEWATASEQDNKGFEVQVSTDAKNFRSLGFVESKVQTTSLKQVYTFVDKENGKHGTRYYRLKQVDLDGQFEYFSTKAVSFGEVTMNKVKAYPNPFESEVELSIDAEGKGDVLVTVTNATGQQLLQRTIKVEKGANVEKLVLDPNLPRGIYIISTRMGDFTNHFKLLKQ</sequence>
<keyword evidence="2" id="KW-1015">Disulfide bond</keyword>
<dbReference type="InterPro" id="IPR026444">
    <property type="entry name" value="Secre_tail"/>
</dbReference>
<dbReference type="InterPro" id="IPR014756">
    <property type="entry name" value="Ig_E-set"/>
</dbReference>
<dbReference type="Pfam" id="PF19406">
    <property type="entry name" value="PKD_5"/>
    <property type="match status" value="4"/>
</dbReference>
<evidence type="ECO:0000313" key="5">
    <source>
        <dbReference type="Proteomes" id="UP000625551"/>
    </source>
</evidence>
<dbReference type="InterPro" id="IPR035986">
    <property type="entry name" value="PKD_dom_sf"/>
</dbReference>
<dbReference type="RefSeq" id="WP_191183999.1">
    <property type="nucleotide sequence ID" value="NZ_JACXAJ010000005.1"/>
</dbReference>
<dbReference type="SUPFAM" id="SSF81296">
    <property type="entry name" value="E set domains"/>
    <property type="match status" value="1"/>
</dbReference>
<dbReference type="Gene3D" id="2.60.40.10">
    <property type="entry name" value="Immunoglobulins"/>
    <property type="match status" value="7"/>
</dbReference>
<dbReference type="EMBL" id="JACXAJ010000005">
    <property type="protein sequence ID" value="MBD1397842.1"/>
    <property type="molecule type" value="Genomic_DNA"/>
</dbReference>
<keyword evidence="1" id="KW-0677">Repeat</keyword>
<dbReference type="PROSITE" id="PS50835">
    <property type="entry name" value="IG_LIKE"/>
    <property type="match status" value="6"/>
</dbReference>
<dbReference type="InterPro" id="IPR003599">
    <property type="entry name" value="Ig_sub"/>
</dbReference>
<dbReference type="InterPro" id="IPR045828">
    <property type="entry name" value="PKD_Bacteroidetes"/>
</dbReference>
<dbReference type="Pfam" id="PF13927">
    <property type="entry name" value="Ig_3"/>
    <property type="match status" value="4"/>
</dbReference>
<dbReference type="InterPro" id="IPR013783">
    <property type="entry name" value="Ig-like_fold"/>
</dbReference>
<feature type="domain" description="Ig-like" evidence="3">
    <location>
        <begin position="1735"/>
        <end position="1815"/>
    </location>
</feature>
<dbReference type="SUPFAM" id="SSF48726">
    <property type="entry name" value="Immunoglobulin"/>
    <property type="match status" value="6"/>
</dbReference>
<dbReference type="InterPro" id="IPR045829">
    <property type="entry name" value="PKD_6"/>
</dbReference>
<dbReference type="Pfam" id="PF19408">
    <property type="entry name" value="PKD_6"/>
    <property type="match status" value="1"/>
</dbReference>
<reference evidence="4 5" key="1">
    <citation type="submission" date="2020-09" db="EMBL/GenBank/DDBJ databases">
        <title>Genome sequencing and assembly of Pontibacter sp.</title>
        <authorList>
            <person name="Chhetri G."/>
        </authorList>
    </citation>
    <scope>NUCLEOTIDE SEQUENCE [LARGE SCALE GENOMIC DNA]</scope>
    <source>
        <strain evidence="4 5">JH31</strain>
    </source>
</reference>
<feature type="domain" description="Ig-like" evidence="3">
    <location>
        <begin position="1564"/>
        <end position="1643"/>
    </location>
</feature>
<dbReference type="Proteomes" id="UP000625551">
    <property type="component" value="Unassembled WGS sequence"/>
</dbReference>
<evidence type="ECO:0000259" key="3">
    <source>
        <dbReference type="PROSITE" id="PS50835"/>
    </source>
</evidence>
<comment type="caution">
    <text evidence="4">The sequence shown here is derived from an EMBL/GenBank/DDBJ whole genome shotgun (WGS) entry which is preliminary data.</text>
</comment>